<dbReference type="AlphaFoldDB" id="A0A9J6BJ08"/>
<dbReference type="EMBL" id="JADBJN010000003">
    <property type="protein sequence ID" value="KAG5669812.1"/>
    <property type="molecule type" value="Genomic_DNA"/>
</dbReference>
<proteinExistence type="predicted"/>
<feature type="compositionally biased region" description="Basic residues" evidence="1">
    <location>
        <begin position="75"/>
        <end position="85"/>
    </location>
</feature>
<keyword evidence="3" id="KW-1185">Reference proteome</keyword>
<feature type="region of interest" description="Disordered" evidence="1">
    <location>
        <begin position="35"/>
        <end position="101"/>
    </location>
</feature>
<dbReference type="Proteomes" id="UP001107558">
    <property type="component" value="Chromosome 3"/>
</dbReference>
<evidence type="ECO:0000313" key="3">
    <source>
        <dbReference type="Proteomes" id="UP001107558"/>
    </source>
</evidence>
<accession>A0A9J6BJ08</accession>
<sequence>MKINETKTKSYLEIYQERLAFQSEALKPKISLQQFKKSQNLPKNPKKENQSQKQQFLKWKKRLEYGQKTSSMNQKSHKLHRKRKLLSNNSTSSIATAQQTTSKEDLQMKLINMEIQHQRDCRAVDKIRTSLMYGNGDSFEFNEKFQKFSD</sequence>
<gene>
    <name evidence="2" type="ORF">PVAND_000105</name>
</gene>
<evidence type="ECO:0000256" key="1">
    <source>
        <dbReference type="SAM" id="MobiDB-lite"/>
    </source>
</evidence>
<protein>
    <submittedName>
        <fullName evidence="2">Uncharacterized protein</fullName>
    </submittedName>
</protein>
<name>A0A9J6BJ08_POLVA</name>
<feature type="compositionally biased region" description="Low complexity" evidence="1">
    <location>
        <begin position="86"/>
        <end position="101"/>
    </location>
</feature>
<reference evidence="2" key="1">
    <citation type="submission" date="2021-03" db="EMBL/GenBank/DDBJ databases">
        <title>Chromosome level genome of the anhydrobiotic midge Polypedilum vanderplanki.</title>
        <authorList>
            <person name="Yoshida Y."/>
            <person name="Kikawada T."/>
            <person name="Gusev O."/>
        </authorList>
    </citation>
    <scope>NUCLEOTIDE SEQUENCE</scope>
    <source>
        <strain evidence="2">NIAS01</strain>
        <tissue evidence="2">Whole body or cell culture</tissue>
    </source>
</reference>
<evidence type="ECO:0000313" key="2">
    <source>
        <dbReference type="EMBL" id="KAG5669812.1"/>
    </source>
</evidence>
<comment type="caution">
    <text evidence="2">The sequence shown here is derived from an EMBL/GenBank/DDBJ whole genome shotgun (WGS) entry which is preliminary data.</text>
</comment>
<organism evidence="2 3">
    <name type="scientific">Polypedilum vanderplanki</name>
    <name type="common">Sleeping chironomid midge</name>
    <dbReference type="NCBI Taxonomy" id="319348"/>
    <lineage>
        <taxon>Eukaryota</taxon>
        <taxon>Metazoa</taxon>
        <taxon>Ecdysozoa</taxon>
        <taxon>Arthropoda</taxon>
        <taxon>Hexapoda</taxon>
        <taxon>Insecta</taxon>
        <taxon>Pterygota</taxon>
        <taxon>Neoptera</taxon>
        <taxon>Endopterygota</taxon>
        <taxon>Diptera</taxon>
        <taxon>Nematocera</taxon>
        <taxon>Chironomoidea</taxon>
        <taxon>Chironomidae</taxon>
        <taxon>Chironominae</taxon>
        <taxon>Polypedilum</taxon>
        <taxon>Polypedilum</taxon>
    </lineage>
</organism>